<dbReference type="PROSITE" id="PS50294">
    <property type="entry name" value="WD_REPEATS_REGION"/>
    <property type="match status" value="3"/>
</dbReference>
<dbReference type="GO" id="GO:0016301">
    <property type="term" value="F:kinase activity"/>
    <property type="evidence" value="ECO:0007669"/>
    <property type="project" value="UniProtKB-KW"/>
</dbReference>
<dbReference type="FunFam" id="2.130.10.10:FF:000615">
    <property type="entry name" value="Receptor for activated C kinase 1"/>
    <property type="match status" value="1"/>
</dbReference>
<organism evidence="5 6">
    <name type="scientific">Reticulomyxa filosa</name>
    <dbReference type="NCBI Taxonomy" id="46433"/>
    <lineage>
        <taxon>Eukaryota</taxon>
        <taxon>Sar</taxon>
        <taxon>Rhizaria</taxon>
        <taxon>Retaria</taxon>
        <taxon>Foraminifera</taxon>
        <taxon>Monothalamids</taxon>
        <taxon>Reticulomyxidae</taxon>
        <taxon>Reticulomyxa</taxon>
    </lineage>
</organism>
<keyword evidence="3" id="KW-0677">Repeat</keyword>
<reference evidence="5 6" key="1">
    <citation type="journal article" date="2013" name="Curr. Biol.">
        <title>The Genome of the Foraminiferan Reticulomyxa filosa.</title>
        <authorList>
            <person name="Glockner G."/>
            <person name="Hulsmann N."/>
            <person name="Schleicher M."/>
            <person name="Noegel A.A."/>
            <person name="Eichinger L."/>
            <person name="Gallinger C."/>
            <person name="Pawlowski J."/>
            <person name="Sierra R."/>
            <person name="Euteneuer U."/>
            <person name="Pillet L."/>
            <person name="Moustafa A."/>
            <person name="Platzer M."/>
            <person name="Groth M."/>
            <person name="Szafranski K."/>
            <person name="Schliwa M."/>
        </authorList>
    </citation>
    <scope>NUCLEOTIDE SEQUENCE [LARGE SCALE GENOMIC DNA]</scope>
</reference>
<dbReference type="InterPro" id="IPR020472">
    <property type="entry name" value="WD40_PAC1"/>
</dbReference>
<dbReference type="InterPro" id="IPR015943">
    <property type="entry name" value="WD40/YVTN_repeat-like_dom_sf"/>
</dbReference>
<proteinExistence type="inferred from homology"/>
<dbReference type="EMBL" id="ASPP01028435">
    <property type="protein sequence ID" value="ETO05177.1"/>
    <property type="molecule type" value="Genomic_DNA"/>
</dbReference>
<comment type="caution">
    <text evidence="5">The sequence shown here is derived from an EMBL/GenBank/DDBJ whole genome shotgun (WGS) entry which is preliminary data.</text>
</comment>
<comment type="similarity">
    <text evidence="1">Belongs to the WD repeat G protein beta family. Ribosomal protein RACK1 subfamily.</text>
</comment>
<evidence type="ECO:0000256" key="1">
    <source>
        <dbReference type="ARBA" id="ARBA00007253"/>
    </source>
</evidence>
<feature type="repeat" description="WD" evidence="4">
    <location>
        <begin position="174"/>
        <end position="215"/>
    </location>
</feature>
<feature type="repeat" description="WD" evidence="4">
    <location>
        <begin position="128"/>
        <end position="171"/>
    </location>
</feature>
<protein>
    <submittedName>
        <fullName evidence="5">Receptor for activated C kinase 1</fullName>
    </submittedName>
</protein>
<keyword evidence="5" id="KW-0808">Transferase</keyword>
<gene>
    <name evidence="5" type="ORF">RFI_32220</name>
</gene>
<keyword evidence="5" id="KW-0675">Receptor</keyword>
<dbReference type="InterPro" id="IPR001680">
    <property type="entry name" value="WD40_rpt"/>
</dbReference>
<keyword evidence="6" id="KW-1185">Reference proteome</keyword>
<dbReference type="GO" id="GO:0043022">
    <property type="term" value="F:ribosome binding"/>
    <property type="evidence" value="ECO:0007669"/>
    <property type="project" value="InterPro"/>
</dbReference>
<dbReference type="Gene3D" id="2.130.10.10">
    <property type="entry name" value="YVTN repeat-like/Quinoprotein amine dehydrogenase"/>
    <property type="match status" value="2"/>
</dbReference>
<evidence type="ECO:0000313" key="6">
    <source>
        <dbReference type="Proteomes" id="UP000023152"/>
    </source>
</evidence>
<dbReference type="PROSITE" id="PS50082">
    <property type="entry name" value="WD_REPEATS_2"/>
    <property type="match status" value="3"/>
</dbReference>
<evidence type="ECO:0000256" key="2">
    <source>
        <dbReference type="ARBA" id="ARBA00022574"/>
    </source>
</evidence>
<sequence>MAEKEQEETIGHQYTLSGHTNGVTSIAIAPDDSNTIITGSRDKTIAVWKLSTGDKKYAKIKGTVVRRLWYLQTGDCRYVFKGHKQEVLSCAFIFFFFFKKKKKMEPFKNIFDWNTVRKGEMLSSLKGNESHKDWVNCVRFSPDAKERLIVSCGQDKTVKMWSLKDDRGTLKYTLAGHTNCVNSVIVSPDGSLCASGGKDGVAMLWNMDNGKELAAMKAGGEINYLCFSPTRFWCIICMCIRMR</sequence>
<dbReference type="GO" id="GO:0045182">
    <property type="term" value="F:translation regulator activity"/>
    <property type="evidence" value="ECO:0007669"/>
    <property type="project" value="InterPro"/>
</dbReference>
<keyword evidence="5" id="KW-0418">Kinase</keyword>
<feature type="repeat" description="WD" evidence="4">
    <location>
        <begin position="16"/>
        <end position="58"/>
    </location>
</feature>
<keyword evidence="2 4" id="KW-0853">WD repeat</keyword>
<dbReference type="PROSITE" id="PS00678">
    <property type="entry name" value="WD_REPEATS_1"/>
    <property type="match status" value="1"/>
</dbReference>
<name>X6LVJ5_RETFI</name>
<dbReference type="Pfam" id="PF00400">
    <property type="entry name" value="WD40"/>
    <property type="match status" value="3"/>
</dbReference>
<dbReference type="CDD" id="cd00200">
    <property type="entry name" value="WD40"/>
    <property type="match status" value="1"/>
</dbReference>
<dbReference type="AlphaFoldDB" id="X6LVJ5"/>
<dbReference type="SMART" id="SM00320">
    <property type="entry name" value="WD40"/>
    <property type="match status" value="3"/>
</dbReference>
<dbReference type="Proteomes" id="UP000023152">
    <property type="component" value="Unassembled WGS sequence"/>
</dbReference>
<evidence type="ECO:0000256" key="4">
    <source>
        <dbReference type="PROSITE-ProRule" id="PRU00221"/>
    </source>
</evidence>
<accession>X6LVJ5</accession>
<dbReference type="PANTHER" id="PTHR19868">
    <property type="entry name" value="RECEPTOR FOR ACTIVATED PROTEIN KINASE C RACK1"/>
    <property type="match status" value="1"/>
</dbReference>
<dbReference type="OrthoDB" id="7875889at2759"/>
<evidence type="ECO:0000256" key="3">
    <source>
        <dbReference type="ARBA" id="ARBA00022737"/>
    </source>
</evidence>
<dbReference type="PRINTS" id="PR00320">
    <property type="entry name" value="GPROTEINBRPT"/>
</dbReference>
<dbReference type="InterPro" id="IPR019775">
    <property type="entry name" value="WD40_repeat_CS"/>
</dbReference>
<evidence type="ECO:0000313" key="5">
    <source>
        <dbReference type="EMBL" id="ETO05177.1"/>
    </source>
</evidence>
<dbReference type="InterPro" id="IPR036322">
    <property type="entry name" value="WD40_repeat_dom_sf"/>
</dbReference>
<dbReference type="SUPFAM" id="SSF50978">
    <property type="entry name" value="WD40 repeat-like"/>
    <property type="match status" value="1"/>
</dbReference>
<dbReference type="InterPro" id="IPR045223">
    <property type="entry name" value="RACK1-like"/>
</dbReference>